<comment type="caution">
    <text evidence="1">The sequence shown here is derived from an EMBL/GenBank/DDBJ whole genome shotgun (WGS) entry which is preliminary data.</text>
</comment>
<protein>
    <submittedName>
        <fullName evidence="1">Uncharacterized protein</fullName>
    </submittedName>
</protein>
<accession>A0ABR0QBN4</accession>
<dbReference type="EMBL" id="JARKNE010000004">
    <property type="protein sequence ID" value="KAK5836715.1"/>
    <property type="molecule type" value="Genomic_DNA"/>
</dbReference>
<evidence type="ECO:0000313" key="1">
    <source>
        <dbReference type="EMBL" id="KAK5836715.1"/>
    </source>
</evidence>
<proteinExistence type="predicted"/>
<evidence type="ECO:0000313" key="2">
    <source>
        <dbReference type="Proteomes" id="UP001358586"/>
    </source>
</evidence>
<name>A0ABR0QBN4_GOSAR</name>
<keyword evidence="2" id="KW-1185">Reference proteome</keyword>
<gene>
    <name evidence="1" type="ORF">PVK06_012515</name>
</gene>
<sequence>MATEAVPVVDTPRHSFNTGEAVHLQGHGSFTSSTIHYFSKHDTIKLSEHNFLLWKHQLLLILKGYGLEGFVLGTVLAASPLITGNDGQLIDNLAFLVHKKQNNFLATKSGLVFRGSFASQLGFSTTIRNTRQLETCYRLQSLFSEVQARTQKVKSRLVSWQSLWYWSELVTL</sequence>
<reference evidence="1 2" key="1">
    <citation type="submission" date="2023-03" db="EMBL/GenBank/DDBJ databases">
        <title>WGS of Gossypium arboreum.</title>
        <authorList>
            <person name="Yu D."/>
        </authorList>
    </citation>
    <scope>NUCLEOTIDE SEQUENCE [LARGE SCALE GENOMIC DNA]</scope>
    <source>
        <tissue evidence="1">Leaf</tissue>
    </source>
</reference>
<organism evidence="1 2">
    <name type="scientific">Gossypium arboreum</name>
    <name type="common">Tree cotton</name>
    <name type="synonym">Gossypium nanking</name>
    <dbReference type="NCBI Taxonomy" id="29729"/>
    <lineage>
        <taxon>Eukaryota</taxon>
        <taxon>Viridiplantae</taxon>
        <taxon>Streptophyta</taxon>
        <taxon>Embryophyta</taxon>
        <taxon>Tracheophyta</taxon>
        <taxon>Spermatophyta</taxon>
        <taxon>Magnoliopsida</taxon>
        <taxon>eudicotyledons</taxon>
        <taxon>Gunneridae</taxon>
        <taxon>Pentapetalae</taxon>
        <taxon>rosids</taxon>
        <taxon>malvids</taxon>
        <taxon>Malvales</taxon>
        <taxon>Malvaceae</taxon>
        <taxon>Malvoideae</taxon>
        <taxon>Gossypium</taxon>
    </lineage>
</organism>
<dbReference type="Proteomes" id="UP001358586">
    <property type="component" value="Chromosome 4"/>
</dbReference>